<dbReference type="Proteomes" id="UP000320184">
    <property type="component" value="Unassembled WGS sequence"/>
</dbReference>
<evidence type="ECO:0000259" key="2">
    <source>
        <dbReference type="Pfam" id="PF09828"/>
    </source>
</evidence>
<proteinExistence type="predicted"/>
<evidence type="ECO:0000313" key="4">
    <source>
        <dbReference type="Proteomes" id="UP000320184"/>
    </source>
</evidence>
<sequence length="166" mass="17680">MKWVTRENAAVDRIACPWLIRRFVDPQAEFLFVPPEQVNEVARREGATPFDAEGVELGHVGGRCSFESILLKFGLTGDPALVRLGNVIHAADITAEAHVSPEGRGLKAIASGFRLLHGRDDHLKLRLETPMYDALYAWAQAETSGDGAPAASGAPGVPAAPRGGGS</sequence>
<dbReference type="InterPro" id="IPR018634">
    <property type="entry name" value="ChrB_C"/>
</dbReference>
<feature type="domain" description="ChrB C-terminal" evidence="2">
    <location>
        <begin position="3"/>
        <end position="138"/>
    </location>
</feature>
<dbReference type="AlphaFoldDB" id="A0A538SSF2"/>
<protein>
    <submittedName>
        <fullName evidence="3">Chromate resistance protein</fullName>
    </submittedName>
</protein>
<evidence type="ECO:0000256" key="1">
    <source>
        <dbReference type="SAM" id="MobiDB-lite"/>
    </source>
</evidence>
<dbReference type="Pfam" id="PF09828">
    <property type="entry name" value="ChrB_C"/>
    <property type="match status" value="1"/>
</dbReference>
<feature type="region of interest" description="Disordered" evidence="1">
    <location>
        <begin position="145"/>
        <end position="166"/>
    </location>
</feature>
<name>A0A538SSF2_UNCEI</name>
<comment type="caution">
    <text evidence="3">The sequence shown here is derived from an EMBL/GenBank/DDBJ whole genome shotgun (WGS) entry which is preliminary data.</text>
</comment>
<organism evidence="3 4">
    <name type="scientific">Eiseniibacteriota bacterium</name>
    <dbReference type="NCBI Taxonomy" id="2212470"/>
    <lineage>
        <taxon>Bacteria</taxon>
        <taxon>Candidatus Eiseniibacteriota</taxon>
    </lineage>
</organism>
<reference evidence="3 4" key="1">
    <citation type="journal article" date="2019" name="Nat. Microbiol.">
        <title>Mediterranean grassland soil C-N compound turnover is dependent on rainfall and depth, and is mediated by genomically divergent microorganisms.</title>
        <authorList>
            <person name="Diamond S."/>
            <person name="Andeer P.F."/>
            <person name="Li Z."/>
            <person name="Crits-Christoph A."/>
            <person name="Burstein D."/>
            <person name="Anantharaman K."/>
            <person name="Lane K.R."/>
            <person name="Thomas B.C."/>
            <person name="Pan C."/>
            <person name="Northen T.R."/>
            <person name="Banfield J.F."/>
        </authorList>
    </citation>
    <scope>NUCLEOTIDE SEQUENCE [LARGE SCALE GENOMIC DNA]</scope>
    <source>
        <strain evidence="3">WS_3</strain>
    </source>
</reference>
<dbReference type="EMBL" id="VBOT01000001">
    <property type="protein sequence ID" value="TMQ54305.1"/>
    <property type="molecule type" value="Genomic_DNA"/>
</dbReference>
<evidence type="ECO:0000313" key="3">
    <source>
        <dbReference type="EMBL" id="TMQ54305.1"/>
    </source>
</evidence>
<gene>
    <name evidence="3" type="ORF">E6K73_00035</name>
</gene>
<accession>A0A538SSF2</accession>